<accession>A0AAD3AS40</accession>
<proteinExistence type="inferred from homology"/>
<dbReference type="Proteomes" id="UP000023806">
    <property type="component" value="Unassembled WGS sequence"/>
</dbReference>
<dbReference type="InterPro" id="IPR051212">
    <property type="entry name" value="Type-I_RE_S_subunit"/>
</dbReference>
<dbReference type="InterPro" id="IPR044946">
    <property type="entry name" value="Restrct_endonuc_typeI_TRD_sf"/>
</dbReference>
<evidence type="ECO:0000313" key="7">
    <source>
        <dbReference type="Proteomes" id="UP000023806"/>
    </source>
</evidence>
<dbReference type="PANTHER" id="PTHR43140:SF1">
    <property type="entry name" value="TYPE I RESTRICTION ENZYME ECOKI SPECIFICITY SUBUNIT"/>
    <property type="match status" value="1"/>
</dbReference>
<protein>
    <recommendedName>
        <fullName evidence="5">Type I restriction modification DNA specificity domain-containing protein</fullName>
    </recommendedName>
</protein>
<dbReference type="GO" id="GO:0003677">
    <property type="term" value="F:DNA binding"/>
    <property type="evidence" value="ECO:0007669"/>
    <property type="project" value="UniProtKB-KW"/>
</dbReference>
<evidence type="ECO:0000259" key="5">
    <source>
        <dbReference type="Pfam" id="PF01420"/>
    </source>
</evidence>
<feature type="domain" description="Type I restriction modification DNA specificity" evidence="5">
    <location>
        <begin position="18"/>
        <end position="166"/>
    </location>
</feature>
<dbReference type="Gene3D" id="3.90.220.20">
    <property type="entry name" value="DNA methylase specificity domains"/>
    <property type="match status" value="2"/>
</dbReference>
<dbReference type="PANTHER" id="PTHR43140">
    <property type="entry name" value="TYPE-1 RESTRICTION ENZYME ECOKI SPECIFICITY PROTEIN"/>
    <property type="match status" value="1"/>
</dbReference>
<name>A0AAD3AS40_FRATT</name>
<dbReference type="GO" id="GO:0009307">
    <property type="term" value="P:DNA restriction-modification system"/>
    <property type="evidence" value="ECO:0007669"/>
    <property type="project" value="UniProtKB-KW"/>
</dbReference>
<dbReference type="EMBL" id="JIDS01000002">
    <property type="protein sequence ID" value="EZK37892.1"/>
    <property type="molecule type" value="Genomic_DNA"/>
</dbReference>
<comment type="caution">
    <text evidence="6">The sequence shown here is derived from an EMBL/GenBank/DDBJ whole genome shotgun (WGS) entry which is preliminary data.</text>
</comment>
<gene>
    <name evidence="6" type="ORF">P250_02648</name>
</gene>
<feature type="domain" description="Type I restriction modification DNA specificity" evidence="5">
    <location>
        <begin position="223"/>
        <end position="389"/>
    </location>
</feature>
<keyword evidence="3" id="KW-0238">DNA-binding</keyword>
<reference evidence="6 7" key="1">
    <citation type="submission" date="2014-03" db="EMBL/GenBank/DDBJ databases">
        <title>The Genome Sequence of Francisella tularensis subsp. tularensis str. SCHU S4 substr. FSC043.</title>
        <authorList>
            <consortium name="The Broad Institute Genomics Platform"/>
            <consortium name="The Broad Institute Genome Sequencing Center for Infectious Disease"/>
            <person name="Chapman S.B."/>
            <person name="Guina T."/>
            <person name="Gelhaus C."/>
            <person name="Comer J."/>
            <person name="Sellati T."/>
            <person name="Sjostedt A."/>
            <person name="Young S.K."/>
            <person name="Zeng Q."/>
            <person name="Gargeya S."/>
            <person name="Abouelleil A."/>
            <person name="Alvarado L."/>
            <person name="Chapman S.B."/>
            <person name="Gainer-Dewar J."/>
            <person name="Goldberg J."/>
            <person name="Griggs A."/>
            <person name="Gujja S."/>
            <person name="Hansen M."/>
            <person name="Howarth C."/>
            <person name="Imamovic A."/>
            <person name="Larimer J."/>
            <person name="Murphy C."/>
            <person name="Naylor J."/>
            <person name="Pearson M."/>
            <person name="Poon T.W."/>
            <person name="Priest M."/>
            <person name="Roberts A."/>
            <person name="Saif S."/>
            <person name="Shea T."/>
            <person name="Sykes S."/>
            <person name="Wortman J."/>
            <person name="Nusbaum C."/>
            <person name="Birren B."/>
        </authorList>
    </citation>
    <scope>NUCLEOTIDE SEQUENCE [LARGE SCALE GENOMIC DNA]</scope>
    <source>
        <strain evidence="6 7">Schu S4</strain>
    </source>
</reference>
<comment type="similarity">
    <text evidence="1">Belongs to the type-I restriction system S methylase family.</text>
</comment>
<keyword evidence="4" id="KW-0175">Coiled coil</keyword>
<evidence type="ECO:0000256" key="1">
    <source>
        <dbReference type="ARBA" id="ARBA00010923"/>
    </source>
</evidence>
<organism evidence="6 7">
    <name type="scientific">Francisella tularensis subsp. tularensis str. SCHU S4 substr. FSC237</name>
    <dbReference type="NCBI Taxonomy" id="1341660"/>
    <lineage>
        <taxon>Bacteria</taxon>
        <taxon>Pseudomonadati</taxon>
        <taxon>Pseudomonadota</taxon>
        <taxon>Gammaproteobacteria</taxon>
        <taxon>Thiotrichales</taxon>
        <taxon>Francisellaceae</taxon>
        <taxon>Francisella</taxon>
    </lineage>
</organism>
<dbReference type="SUPFAM" id="SSF116734">
    <property type="entry name" value="DNA methylase specificity domain"/>
    <property type="match status" value="2"/>
</dbReference>
<dbReference type="Pfam" id="PF01420">
    <property type="entry name" value="Methylase_S"/>
    <property type="match status" value="2"/>
</dbReference>
<feature type="coiled-coil region" evidence="4">
    <location>
        <begin position="150"/>
        <end position="180"/>
    </location>
</feature>
<evidence type="ECO:0000313" key="6">
    <source>
        <dbReference type="EMBL" id="EZK37892.1"/>
    </source>
</evidence>
<dbReference type="InterPro" id="IPR000055">
    <property type="entry name" value="Restrct_endonuc_typeI_TRD"/>
</dbReference>
<dbReference type="SMR" id="A0AAD3AS40"/>
<evidence type="ECO:0000256" key="3">
    <source>
        <dbReference type="ARBA" id="ARBA00023125"/>
    </source>
</evidence>
<evidence type="ECO:0000256" key="4">
    <source>
        <dbReference type="SAM" id="Coils"/>
    </source>
</evidence>
<dbReference type="AlphaFoldDB" id="A0AAD3AS40"/>
<keyword evidence="2" id="KW-0680">Restriction system</keyword>
<sequence length="408" mass="47424">MVELNNFLSKANIEWVKIQDKESYPILGVRGQGQGVYINRIANGKELTMKKYQKSEPYHLFFCKVRTVKGQWGVVYPEYANSYASSNMQYLKIDLDKILPEYLEMLLKLKKITDIWDKNAIGADGRHFPLKILLTLQIPLPPIEIQKQIVQAYEDKINLANQLEQRAEKLEAKIEKYLYAKLGIEQAQEQKQDKKGLLKFVRFEQLQRWDTDFFKQKEGYSSKYETVSYEDLFVSLNNGIAARNYASDGIRYLKVSDIKDNYINNDKPFYVNKYKESDLIEKGTLLITRKGTVGNSYYLDKDGSFVASSEIFIIKLNDKVNGNYLSEINLSSFVKKQYREKSTGTIMPSLSQPKLKSILIPLPPLKIQNHIAVRIQKLKDYIKALEQQAEQNRENALRNFEVEIFSKE</sequence>
<evidence type="ECO:0000256" key="2">
    <source>
        <dbReference type="ARBA" id="ARBA00022747"/>
    </source>
</evidence>